<keyword evidence="2" id="KW-1185">Reference proteome</keyword>
<comment type="caution">
    <text evidence="1">The sequence shown here is derived from an EMBL/GenBank/DDBJ whole genome shotgun (WGS) entry which is preliminary data.</text>
</comment>
<sequence length="118" mass="13340">MANATSSNNANDKMHIAMRLVSDLAVQISQVLSSLATVRTFYNEDVPVLRWMIADYERIVVTLDINLETLSETAQVDTAKTSAELDILLQTTDGNFEQIIIDENIQRSLISQIDNRYY</sequence>
<accession>A0ABQ9HQE5</accession>
<proteinExistence type="predicted"/>
<protein>
    <submittedName>
        <fullName evidence="1">Uncharacterized protein</fullName>
    </submittedName>
</protein>
<dbReference type="Proteomes" id="UP001159363">
    <property type="component" value="Chromosome X"/>
</dbReference>
<dbReference type="EMBL" id="JARBHB010000004">
    <property type="protein sequence ID" value="KAJ8886505.1"/>
    <property type="molecule type" value="Genomic_DNA"/>
</dbReference>
<evidence type="ECO:0000313" key="2">
    <source>
        <dbReference type="Proteomes" id="UP001159363"/>
    </source>
</evidence>
<organism evidence="1 2">
    <name type="scientific">Dryococelus australis</name>
    <dbReference type="NCBI Taxonomy" id="614101"/>
    <lineage>
        <taxon>Eukaryota</taxon>
        <taxon>Metazoa</taxon>
        <taxon>Ecdysozoa</taxon>
        <taxon>Arthropoda</taxon>
        <taxon>Hexapoda</taxon>
        <taxon>Insecta</taxon>
        <taxon>Pterygota</taxon>
        <taxon>Neoptera</taxon>
        <taxon>Polyneoptera</taxon>
        <taxon>Phasmatodea</taxon>
        <taxon>Verophasmatodea</taxon>
        <taxon>Anareolatae</taxon>
        <taxon>Phasmatidae</taxon>
        <taxon>Eurycanthinae</taxon>
        <taxon>Dryococelus</taxon>
    </lineage>
</organism>
<gene>
    <name evidence="1" type="ORF">PR048_012716</name>
</gene>
<evidence type="ECO:0000313" key="1">
    <source>
        <dbReference type="EMBL" id="KAJ8886505.1"/>
    </source>
</evidence>
<reference evidence="1 2" key="1">
    <citation type="submission" date="2023-02" db="EMBL/GenBank/DDBJ databases">
        <title>LHISI_Scaffold_Assembly.</title>
        <authorList>
            <person name="Stuart O.P."/>
            <person name="Cleave R."/>
            <person name="Magrath M.J.L."/>
            <person name="Mikheyev A.S."/>
        </authorList>
    </citation>
    <scope>NUCLEOTIDE SEQUENCE [LARGE SCALE GENOMIC DNA]</scope>
    <source>
        <strain evidence="1">Daus_M_001</strain>
        <tissue evidence="1">Leg muscle</tissue>
    </source>
</reference>
<name>A0ABQ9HQE5_9NEOP</name>